<dbReference type="PANTHER" id="PTHR12236">
    <property type="entry name" value="STRUCTURAL CONTITUENT OF CUTICLE"/>
    <property type="match status" value="1"/>
</dbReference>
<dbReference type="EMBL" id="KQ981656">
    <property type="protein sequence ID" value="KYN38548.1"/>
    <property type="molecule type" value="Genomic_DNA"/>
</dbReference>
<dbReference type="Proteomes" id="UP000078541">
    <property type="component" value="Unassembled WGS sequence"/>
</dbReference>
<dbReference type="AlphaFoldDB" id="A0A195FDR4"/>
<dbReference type="PANTHER" id="PTHR12236:SF96">
    <property type="entry name" value="PUPAL CUTICLE PROTEIN EDG-84A-LIKE PROTEIN"/>
    <property type="match status" value="1"/>
</dbReference>
<dbReference type="InterPro" id="IPR051217">
    <property type="entry name" value="Insect_Cuticle_Struc_Prot"/>
</dbReference>
<evidence type="ECO:0000313" key="5">
    <source>
        <dbReference type="Proteomes" id="UP000078541"/>
    </source>
</evidence>
<dbReference type="GO" id="GO:0042302">
    <property type="term" value="F:structural constituent of cuticle"/>
    <property type="evidence" value="ECO:0007669"/>
    <property type="project" value="UniProtKB-UniRule"/>
</dbReference>
<feature type="chain" id="PRO_5008271353" evidence="3">
    <location>
        <begin position="23"/>
        <end position="159"/>
    </location>
</feature>
<evidence type="ECO:0000256" key="1">
    <source>
        <dbReference type="ARBA" id="ARBA00022460"/>
    </source>
</evidence>
<sequence length="159" mass="18509">MSLLALQELIVCVVFVAVVVKSFPRMYEENAVEENNGGGQTADIDRNEHSHDHAYSYHHFVEPVAGHHEEITWQDKHHHHIITRYKYSYGVDDHHTKDHHGQKEHRDDKHIQGKYHIHEPGGNVRSVKYYADPHGEFYAEVYNYGGNEHLGGTYGHKHR</sequence>
<evidence type="ECO:0000313" key="4">
    <source>
        <dbReference type="EMBL" id="KYN38548.1"/>
    </source>
</evidence>
<keyword evidence="1 2" id="KW-0193">Cuticle</keyword>
<organism evidence="4 5">
    <name type="scientific">Trachymyrmex septentrionalis</name>
    <dbReference type="NCBI Taxonomy" id="34720"/>
    <lineage>
        <taxon>Eukaryota</taxon>
        <taxon>Metazoa</taxon>
        <taxon>Ecdysozoa</taxon>
        <taxon>Arthropoda</taxon>
        <taxon>Hexapoda</taxon>
        <taxon>Insecta</taxon>
        <taxon>Pterygota</taxon>
        <taxon>Neoptera</taxon>
        <taxon>Endopterygota</taxon>
        <taxon>Hymenoptera</taxon>
        <taxon>Apocrita</taxon>
        <taxon>Aculeata</taxon>
        <taxon>Formicoidea</taxon>
        <taxon>Formicidae</taxon>
        <taxon>Myrmicinae</taxon>
        <taxon>Trachymyrmex</taxon>
    </lineage>
</organism>
<dbReference type="STRING" id="34720.A0A195FDR4"/>
<feature type="signal peptide" evidence="3">
    <location>
        <begin position="1"/>
        <end position="22"/>
    </location>
</feature>
<proteinExistence type="predicted"/>
<dbReference type="InterPro" id="IPR000618">
    <property type="entry name" value="Insect_cuticle"/>
</dbReference>
<evidence type="ECO:0000256" key="2">
    <source>
        <dbReference type="PROSITE-ProRule" id="PRU00497"/>
    </source>
</evidence>
<protein>
    <submittedName>
        <fullName evidence="4">Adult-specific cuticular protein ACP-20</fullName>
    </submittedName>
</protein>
<dbReference type="GO" id="GO:0005615">
    <property type="term" value="C:extracellular space"/>
    <property type="evidence" value="ECO:0007669"/>
    <property type="project" value="TreeGrafter"/>
</dbReference>
<dbReference type="Pfam" id="PF00379">
    <property type="entry name" value="Chitin_bind_4"/>
    <property type="match status" value="1"/>
</dbReference>
<reference evidence="4 5" key="1">
    <citation type="submission" date="2016-03" db="EMBL/GenBank/DDBJ databases">
        <title>Trachymyrmex septentrionalis WGS genome.</title>
        <authorList>
            <person name="Nygaard S."/>
            <person name="Hu H."/>
            <person name="Boomsma J."/>
            <person name="Zhang G."/>
        </authorList>
    </citation>
    <scope>NUCLEOTIDE SEQUENCE [LARGE SCALE GENOMIC DNA]</scope>
    <source>
        <strain evidence="4">Tsep2-gDNA-1</strain>
        <tissue evidence="4">Whole body</tissue>
    </source>
</reference>
<gene>
    <name evidence="4" type="ORF">ALC56_07031</name>
</gene>
<evidence type="ECO:0000256" key="3">
    <source>
        <dbReference type="SAM" id="SignalP"/>
    </source>
</evidence>
<keyword evidence="3" id="KW-0732">Signal</keyword>
<accession>A0A195FDR4</accession>
<name>A0A195FDR4_9HYME</name>
<dbReference type="PROSITE" id="PS51155">
    <property type="entry name" value="CHIT_BIND_RR_2"/>
    <property type="match status" value="1"/>
</dbReference>
<keyword evidence="5" id="KW-1185">Reference proteome</keyword>
<dbReference type="GO" id="GO:0031012">
    <property type="term" value="C:extracellular matrix"/>
    <property type="evidence" value="ECO:0007669"/>
    <property type="project" value="TreeGrafter"/>
</dbReference>